<dbReference type="GO" id="GO:0016787">
    <property type="term" value="F:hydrolase activity"/>
    <property type="evidence" value="ECO:0007669"/>
    <property type="project" value="UniProtKB-KW"/>
</dbReference>
<dbReference type="PANTHER" id="PTHR12131:SF1">
    <property type="entry name" value="ATP-DEPENDENT RNA HELICASE SUPV3L1, MITOCHONDRIAL-RELATED"/>
    <property type="match status" value="1"/>
</dbReference>
<dbReference type="Pfam" id="PF00271">
    <property type="entry name" value="Helicase_C"/>
    <property type="match status" value="1"/>
</dbReference>
<dbReference type="RefSeq" id="WP_046476710.1">
    <property type="nucleotide sequence ID" value="NZ_LN829118.1"/>
</dbReference>
<dbReference type="SUPFAM" id="SSF52540">
    <property type="entry name" value="P-loop containing nucleoside triphosphate hydrolases"/>
    <property type="match status" value="2"/>
</dbReference>
<keyword evidence="9" id="KW-1185">Reference proteome</keyword>
<feature type="compositionally biased region" description="Low complexity" evidence="5">
    <location>
        <begin position="882"/>
        <end position="900"/>
    </location>
</feature>
<dbReference type="InterPro" id="IPR055206">
    <property type="entry name" value="DEXQc_SUV3"/>
</dbReference>
<evidence type="ECO:0000313" key="9">
    <source>
        <dbReference type="Proteomes" id="UP000033187"/>
    </source>
</evidence>
<evidence type="ECO:0000256" key="3">
    <source>
        <dbReference type="ARBA" id="ARBA00022806"/>
    </source>
</evidence>
<gene>
    <name evidence="8" type="ORF">YBN1229_v1_0764</name>
</gene>
<evidence type="ECO:0000256" key="2">
    <source>
        <dbReference type="ARBA" id="ARBA00022801"/>
    </source>
</evidence>
<sequence length="1074" mass="117491">MGSNLETRIRHVTAVLGPTNTGKTHLAIERMLGHASGMIGLPLRLLAREVYDKIGHRIGFQNVALITGEEKIKPERARYWVSTVEAMPRDIDVDFLAIDEIQLAADPERGHVFTDRLLHARGRQETLLLGAQTMRDCIQDLIDGANFISRPRLSKLTYAGEKKITRLPTRSAVVAFSASEVYSIAELIRRQRGGAAVVLGALSPRTRNAQVELYQSGDVDFLVATDAIGMGLNLDVDHVAFASVRKFDGQNHRNLTPSELAQIAGRAGRHMNDGTFGVTAGVEPFDADVIERLESHTFDPVKVLQWRTRNLDYGSVDRLRDSLREVPGERRLTRARMADDVEALEAVANDREVVALAQAPAAVAKLWDVCQVPDYRKISSSSHAELVGVIYKHLMGPGEKIPEDWFAKQVQFADRTDGDIDTLANRIAHIRTWTFVSNRSDWLKDPAHWQGRTREIEDKLSDALHECLTQRFVDRRTSALMKGMRDKDELNAEIAEDGTIKVEDHYVGRLVGFRFSPETQVDGIHAKATRHAAAQVLARELGMRARRVAAAKPDAFTLSPDGRILWRDQEVAVIEAAEDQLRPTVNLLVDEHLSAPDKEKIQARLDTWISEHVREKLKPLVEMAEAEDITGLARGIAFQLKENFGILKRELVADEVKALDQTSRAQLRRHGVRFGAFNIYMPLLLKPAAAELAATLWVLKSGDAHGITRSNLPVAPRAGLTSIPTDAATPEPFYRAYGFHVCGPRAVRLDILERLADQIRPLLAWRNKGEEAVPDRTPPKGATGDGGFTVTPEMMSILGCSPDELGNVLKALGFRSERREVKRASVAAEIESDSASPTAQTSPEADEAEATHVADASLESVATPASEIDASPDSAETSAELVASTTENAAEVAAEAVQTEPSQEDTPSESATEAPVSEASGEPEFIEIWRPKRHHRSHDGGHRDRRRGRGRHRSGGEGAHDATSSTGGAANGAGAQHAGANSDKPKSGEHGDRRGSSDGKKSHGREGQARGDGRGRGPKRGKWEGGRGREDRRRPEVHSSSPRGKGGSVDPDSPFAALVALKEALQKQGDEPNT</sequence>
<dbReference type="InterPro" id="IPR014001">
    <property type="entry name" value="Helicase_ATP-bd"/>
</dbReference>
<feature type="domain" description="Helicase C-terminal" evidence="7">
    <location>
        <begin position="159"/>
        <end position="312"/>
    </location>
</feature>
<dbReference type="GO" id="GO:0004386">
    <property type="term" value="F:helicase activity"/>
    <property type="evidence" value="ECO:0007669"/>
    <property type="project" value="UniProtKB-KW"/>
</dbReference>
<dbReference type="OrthoDB" id="9807155at2"/>
<keyword evidence="1" id="KW-0547">Nucleotide-binding</keyword>
<dbReference type="Gene3D" id="3.40.50.300">
    <property type="entry name" value="P-loop containing nucleotide triphosphate hydrolases"/>
    <property type="match status" value="2"/>
</dbReference>
<feature type="compositionally biased region" description="Basic and acidic residues" evidence="5">
    <location>
        <begin position="983"/>
        <end position="1037"/>
    </location>
</feature>
<dbReference type="AlphaFoldDB" id="A0A0D6JCI5"/>
<dbReference type="PANTHER" id="PTHR12131">
    <property type="entry name" value="ATP-DEPENDENT RNA AND DNA HELICASE"/>
    <property type="match status" value="1"/>
</dbReference>
<keyword evidence="2" id="KW-0378">Hydrolase</keyword>
<dbReference type="PROSITE" id="PS51192">
    <property type="entry name" value="HELICASE_ATP_BIND_1"/>
    <property type="match status" value="1"/>
</dbReference>
<feature type="compositionally biased region" description="Basic residues" evidence="5">
    <location>
        <begin position="931"/>
        <end position="953"/>
    </location>
</feature>
<feature type="compositionally biased region" description="Polar residues" evidence="5">
    <location>
        <begin position="833"/>
        <end position="843"/>
    </location>
</feature>
<proteinExistence type="predicted"/>
<feature type="compositionally biased region" description="Low complexity" evidence="5">
    <location>
        <begin position="962"/>
        <end position="981"/>
    </location>
</feature>
<evidence type="ECO:0000313" key="8">
    <source>
        <dbReference type="EMBL" id="CPR16335.1"/>
    </source>
</evidence>
<dbReference type="InterPro" id="IPR001650">
    <property type="entry name" value="Helicase_C-like"/>
</dbReference>
<dbReference type="PROSITE" id="PS51194">
    <property type="entry name" value="HELICASE_CTER"/>
    <property type="match status" value="1"/>
</dbReference>
<dbReference type="Pfam" id="PF22527">
    <property type="entry name" value="DEXQc_Suv3"/>
    <property type="match status" value="1"/>
</dbReference>
<dbReference type="KEGG" id="fil:BN1229_v1_0759"/>
<protein>
    <submittedName>
        <fullName evidence="8">Helicase</fullName>
    </submittedName>
</protein>
<evidence type="ECO:0000256" key="5">
    <source>
        <dbReference type="SAM" id="MobiDB-lite"/>
    </source>
</evidence>
<dbReference type="SMART" id="SM00490">
    <property type="entry name" value="HELICc"/>
    <property type="match status" value="1"/>
</dbReference>
<keyword evidence="3 8" id="KW-0347">Helicase</keyword>
<reference evidence="9" key="1">
    <citation type="submission" date="2015-02" db="EMBL/GenBank/DDBJ databases">
        <authorList>
            <person name="Chooi Y.-H."/>
        </authorList>
    </citation>
    <scope>NUCLEOTIDE SEQUENCE [LARGE SCALE GENOMIC DNA]</scope>
    <source>
        <strain evidence="9">strain Y</strain>
    </source>
</reference>
<accession>A0A0D6JCI5</accession>
<dbReference type="InterPro" id="IPR050699">
    <property type="entry name" value="RNA-DNA_Helicase"/>
</dbReference>
<feature type="domain" description="Helicase ATP-binding" evidence="6">
    <location>
        <begin position="4"/>
        <end position="151"/>
    </location>
</feature>
<name>A0A0D6JCI5_9HYPH</name>
<dbReference type="InterPro" id="IPR027417">
    <property type="entry name" value="P-loop_NTPase"/>
</dbReference>
<feature type="region of interest" description="Disordered" evidence="5">
    <location>
        <begin position="825"/>
        <end position="1056"/>
    </location>
</feature>
<dbReference type="KEGG" id="fiy:BN1229_v1_0764"/>
<dbReference type="GO" id="GO:0005524">
    <property type="term" value="F:ATP binding"/>
    <property type="evidence" value="ECO:0007669"/>
    <property type="project" value="UniProtKB-KW"/>
</dbReference>
<keyword evidence="4" id="KW-0067">ATP-binding</keyword>
<organism evidence="8 9">
    <name type="scientific">Candidatus Filomicrobium marinum</name>
    <dbReference type="NCBI Taxonomy" id="1608628"/>
    <lineage>
        <taxon>Bacteria</taxon>
        <taxon>Pseudomonadati</taxon>
        <taxon>Pseudomonadota</taxon>
        <taxon>Alphaproteobacteria</taxon>
        <taxon>Hyphomicrobiales</taxon>
        <taxon>Hyphomicrobiaceae</taxon>
        <taxon>Filomicrobium</taxon>
    </lineage>
</organism>
<evidence type="ECO:0000256" key="1">
    <source>
        <dbReference type="ARBA" id="ARBA00022741"/>
    </source>
</evidence>
<dbReference type="EMBL" id="LN829119">
    <property type="protein sequence ID" value="CPR16335.1"/>
    <property type="molecule type" value="Genomic_DNA"/>
</dbReference>
<evidence type="ECO:0000259" key="6">
    <source>
        <dbReference type="PROSITE" id="PS51192"/>
    </source>
</evidence>
<evidence type="ECO:0000259" key="7">
    <source>
        <dbReference type="PROSITE" id="PS51194"/>
    </source>
</evidence>
<evidence type="ECO:0000256" key="4">
    <source>
        <dbReference type="ARBA" id="ARBA00022840"/>
    </source>
</evidence>
<dbReference type="Proteomes" id="UP000033187">
    <property type="component" value="Chromosome 1"/>
</dbReference>